<sequence length="300" mass="31656">MSHMTTNPTTASSNNVSSIQPSSGLSDKYPAVSDHENHPEVVLGTQQDPYNSYHQVNPSYSQQQNQPYGQYSSGYPPPRAGDTVTAPAPRRLNPWGLSPLAFGILVAAVTAVIVGGAVGGGVAGAMSNKHSDSSDLPASTVTITATASSASSASTATSSLPLPSSLKNFVAPEPYYVGTLENPGCPQDTSTIEVQYSNAFSLYCGIDFHSGVPDLTDSSLVVADFVGLFAYSITDCLYACSNARHFFSQWGQDHMQTCKGVTWNYQMAQSNSSGNANCWLKNGTSQGYQCNTCISAMLSQ</sequence>
<dbReference type="HOGENOM" id="CLU_897136_0_0_1"/>
<feature type="compositionally biased region" description="Low complexity" evidence="1">
    <location>
        <begin position="12"/>
        <end position="23"/>
    </location>
</feature>
<dbReference type="eggNOG" id="ENOG502SXHQ">
    <property type="taxonomic scope" value="Eukaryota"/>
</dbReference>
<dbReference type="AlphaFoldDB" id="W9YHI8"/>
<proteinExistence type="predicted"/>
<feature type="compositionally biased region" description="Polar residues" evidence="1">
    <location>
        <begin position="44"/>
        <end position="65"/>
    </location>
</feature>
<comment type="caution">
    <text evidence="3">The sequence shown here is derived from an EMBL/GenBank/DDBJ whole genome shotgun (WGS) entry which is preliminary data.</text>
</comment>
<dbReference type="STRING" id="1182542.W9YHI8"/>
<feature type="region of interest" description="Disordered" evidence="1">
    <location>
        <begin position="1"/>
        <end position="87"/>
    </location>
</feature>
<dbReference type="GeneID" id="19164698"/>
<feature type="transmembrane region" description="Helical" evidence="2">
    <location>
        <begin position="100"/>
        <end position="126"/>
    </location>
</feature>
<keyword evidence="2" id="KW-0472">Membrane</keyword>
<evidence type="ECO:0000313" key="3">
    <source>
        <dbReference type="EMBL" id="EXJ92008.1"/>
    </source>
</evidence>
<keyword evidence="2" id="KW-1133">Transmembrane helix</keyword>
<evidence type="ECO:0000256" key="1">
    <source>
        <dbReference type="SAM" id="MobiDB-lite"/>
    </source>
</evidence>
<keyword evidence="4" id="KW-1185">Reference proteome</keyword>
<dbReference type="Proteomes" id="UP000019478">
    <property type="component" value="Unassembled WGS sequence"/>
</dbReference>
<reference evidence="3 4" key="1">
    <citation type="submission" date="2013-03" db="EMBL/GenBank/DDBJ databases">
        <title>The Genome Sequence of Capronia epimyces CBS 606.96.</title>
        <authorList>
            <consortium name="The Broad Institute Genomics Platform"/>
            <person name="Cuomo C."/>
            <person name="de Hoog S."/>
            <person name="Gorbushina A."/>
            <person name="Walker B."/>
            <person name="Young S.K."/>
            <person name="Zeng Q."/>
            <person name="Gargeya S."/>
            <person name="Fitzgerald M."/>
            <person name="Haas B."/>
            <person name="Abouelleil A."/>
            <person name="Allen A.W."/>
            <person name="Alvarado L."/>
            <person name="Arachchi H.M."/>
            <person name="Berlin A.M."/>
            <person name="Chapman S.B."/>
            <person name="Gainer-Dewar J."/>
            <person name="Goldberg J."/>
            <person name="Griggs A."/>
            <person name="Gujja S."/>
            <person name="Hansen M."/>
            <person name="Howarth C."/>
            <person name="Imamovic A."/>
            <person name="Ireland A."/>
            <person name="Larimer J."/>
            <person name="McCowan C."/>
            <person name="Murphy C."/>
            <person name="Pearson M."/>
            <person name="Poon T.W."/>
            <person name="Priest M."/>
            <person name="Roberts A."/>
            <person name="Saif S."/>
            <person name="Shea T."/>
            <person name="Sisk P."/>
            <person name="Sykes S."/>
            <person name="Wortman J."/>
            <person name="Nusbaum C."/>
            <person name="Birren B."/>
        </authorList>
    </citation>
    <scope>NUCLEOTIDE SEQUENCE [LARGE SCALE GENOMIC DNA]</scope>
    <source>
        <strain evidence="3 4">CBS 606.96</strain>
    </source>
</reference>
<keyword evidence="2" id="KW-0812">Transmembrane</keyword>
<evidence type="ECO:0008006" key="5">
    <source>
        <dbReference type="Google" id="ProtNLM"/>
    </source>
</evidence>
<organism evidence="3 4">
    <name type="scientific">Capronia epimyces CBS 606.96</name>
    <dbReference type="NCBI Taxonomy" id="1182542"/>
    <lineage>
        <taxon>Eukaryota</taxon>
        <taxon>Fungi</taxon>
        <taxon>Dikarya</taxon>
        <taxon>Ascomycota</taxon>
        <taxon>Pezizomycotina</taxon>
        <taxon>Eurotiomycetes</taxon>
        <taxon>Chaetothyriomycetidae</taxon>
        <taxon>Chaetothyriales</taxon>
        <taxon>Herpotrichiellaceae</taxon>
        <taxon>Capronia</taxon>
    </lineage>
</organism>
<evidence type="ECO:0000313" key="4">
    <source>
        <dbReference type="Proteomes" id="UP000019478"/>
    </source>
</evidence>
<accession>W9YHI8</accession>
<dbReference type="EMBL" id="AMGY01000001">
    <property type="protein sequence ID" value="EXJ92008.1"/>
    <property type="molecule type" value="Genomic_DNA"/>
</dbReference>
<dbReference type="OrthoDB" id="5358884at2759"/>
<protein>
    <recommendedName>
        <fullName evidence="5">Apple domain-containing protein</fullName>
    </recommendedName>
</protein>
<name>W9YHI8_9EURO</name>
<gene>
    <name evidence="3" type="ORF">A1O3_00558</name>
</gene>
<evidence type="ECO:0000256" key="2">
    <source>
        <dbReference type="SAM" id="Phobius"/>
    </source>
</evidence>
<dbReference type="RefSeq" id="XP_007728898.1">
    <property type="nucleotide sequence ID" value="XM_007730708.1"/>
</dbReference>
<feature type="compositionally biased region" description="Polar residues" evidence="1">
    <location>
        <begin position="1"/>
        <end position="11"/>
    </location>
</feature>